<dbReference type="Proteomes" id="UP000326936">
    <property type="component" value="Plasmid pTHAF100_a"/>
</dbReference>
<dbReference type="AlphaFoldDB" id="A0A5P9CQK8"/>
<dbReference type="PANTHER" id="PTHR37418:SF2">
    <property type="entry name" value="3-KETO-5-AMINOHEXANOATE CLEAVAGE ENZYME"/>
    <property type="match status" value="1"/>
</dbReference>
<evidence type="ECO:0000256" key="1">
    <source>
        <dbReference type="ARBA" id="ARBA00001947"/>
    </source>
</evidence>
<proteinExistence type="predicted"/>
<protein>
    <submittedName>
        <fullName evidence="5">3-keto-5-aminohexanoate cleavage enzyme</fullName>
        <ecNumber evidence="5">2.-.-.-</ecNumber>
    </submittedName>
</protein>
<dbReference type="EC" id="2.-.-.-" evidence="5"/>
<reference evidence="5 6" key="1">
    <citation type="submission" date="2019-10" db="EMBL/GenBank/DDBJ databases">
        <title>Complete genome sequence of Vibrio sp. strain THAF100, isolated from non-filtered water from the water column of tank 6 of a marine aquarium containing stony-coral fragments. Water maintained at 26 degree C.</title>
        <authorList>
            <person name="Ruckert C."/>
            <person name="Franco A."/>
            <person name="Kalinowski J."/>
            <person name="Glaeser S."/>
        </authorList>
    </citation>
    <scope>NUCLEOTIDE SEQUENCE [LARGE SCALE GENOMIC DNA]</scope>
    <source>
        <strain evidence="5 6">THAF100</strain>
        <plasmid evidence="6">pthaf100_a</plasmid>
    </source>
</reference>
<dbReference type="GO" id="GO:0046872">
    <property type="term" value="F:metal ion binding"/>
    <property type="evidence" value="ECO:0007669"/>
    <property type="project" value="UniProtKB-KW"/>
</dbReference>
<dbReference type="InterPro" id="IPR008567">
    <property type="entry name" value="BKACE"/>
</dbReference>
<dbReference type="InterPro" id="IPR013785">
    <property type="entry name" value="Aldolase_TIM"/>
</dbReference>
<keyword evidence="3" id="KW-0479">Metal-binding</keyword>
<dbReference type="Pfam" id="PF05853">
    <property type="entry name" value="BKACE"/>
    <property type="match status" value="1"/>
</dbReference>
<gene>
    <name evidence="5" type="primary">kce</name>
    <name evidence="5" type="ORF">FIV01_17775</name>
</gene>
<geneLocation type="plasmid" evidence="6">
    <name>pthaf100_a</name>
</geneLocation>
<accession>A0A5P9CQK8</accession>
<keyword evidence="5" id="KW-0614">Plasmid</keyword>
<dbReference type="GO" id="GO:0043720">
    <property type="term" value="F:3-keto-5-aminohexanoate cleavage activity"/>
    <property type="evidence" value="ECO:0007669"/>
    <property type="project" value="InterPro"/>
</dbReference>
<dbReference type="OrthoDB" id="9155960at2"/>
<organism evidence="5 6">
    <name type="scientific">Vibrio aquimaris</name>
    <dbReference type="NCBI Taxonomy" id="2587862"/>
    <lineage>
        <taxon>Bacteria</taxon>
        <taxon>Pseudomonadati</taxon>
        <taxon>Pseudomonadota</taxon>
        <taxon>Gammaproteobacteria</taxon>
        <taxon>Vibrionales</taxon>
        <taxon>Vibrionaceae</taxon>
        <taxon>Vibrio</taxon>
    </lineage>
</organism>
<keyword evidence="4" id="KW-0862">Zinc</keyword>
<name>A0A5P9CQK8_9VIBR</name>
<evidence type="ECO:0000256" key="2">
    <source>
        <dbReference type="ARBA" id="ARBA00022679"/>
    </source>
</evidence>
<dbReference type="PANTHER" id="PTHR37418">
    <property type="entry name" value="3-KETO-5-AMINOHEXANOATE CLEAVAGE ENZYME-RELATED"/>
    <property type="match status" value="1"/>
</dbReference>
<evidence type="ECO:0000313" key="6">
    <source>
        <dbReference type="Proteomes" id="UP000326936"/>
    </source>
</evidence>
<dbReference type="EMBL" id="CP045351">
    <property type="protein sequence ID" value="QFT28243.1"/>
    <property type="molecule type" value="Genomic_DNA"/>
</dbReference>
<dbReference type="KEGG" id="vaq:FIV01_17775"/>
<sequence length="280" mass="31431">MSSDNDKHTQRAIIVAPNGARKTKQDHPNIPLTETEIIREVIACRDAGAAMVHLHCRDDSGRHSLDVTLNQRLYEHVKHTVGDSIIIQLTTESVGLYSPEQQKQLIRAVKPEAASFALRELVPEVANLSDCRAFFHWVAEQGIISQIILHEQPDISRYLQLLNDDVLPSQNQHALVVLGRYQTQGNPSPKELDDLHISALHQYGIRIAVCAFGKHEHQCLTHALKQGLDVRVGFENNHLTPDGKPAADNAQQVRHLKESDNLLNINYHDAYSFRRALTNG</sequence>
<dbReference type="Gene3D" id="3.20.20.70">
    <property type="entry name" value="Aldolase class I"/>
    <property type="match status" value="1"/>
</dbReference>
<evidence type="ECO:0000256" key="4">
    <source>
        <dbReference type="ARBA" id="ARBA00022833"/>
    </source>
</evidence>
<evidence type="ECO:0000256" key="3">
    <source>
        <dbReference type="ARBA" id="ARBA00022723"/>
    </source>
</evidence>
<keyword evidence="6" id="KW-1185">Reference proteome</keyword>
<comment type="cofactor">
    <cofactor evidence="1">
        <name>Zn(2+)</name>
        <dbReference type="ChEBI" id="CHEBI:29105"/>
    </cofactor>
</comment>
<keyword evidence="2 5" id="KW-0808">Transferase</keyword>
<evidence type="ECO:0000313" key="5">
    <source>
        <dbReference type="EMBL" id="QFT28243.1"/>
    </source>
</evidence>